<gene>
    <name evidence="2" type="ORF">CHIRRI_LOCUS5889</name>
</gene>
<dbReference type="OrthoDB" id="75950at2759"/>
<feature type="coiled-coil region" evidence="1">
    <location>
        <begin position="154"/>
        <end position="207"/>
    </location>
</feature>
<keyword evidence="1" id="KW-0175">Coiled coil</keyword>
<organism evidence="2 3">
    <name type="scientific">Chironomus riparius</name>
    <dbReference type="NCBI Taxonomy" id="315576"/>
    <lineage>
        <taxon>Eukaryota</taxon>
        <taxon>Metazoa</taxon>
        <taxon>Ecdysozoa</taxon>
        <taxon>Arthropoda</taxon>
        <taxon>Hexapoda</taxon>
        <taxon>Insecta</taxon>
        <taxon>Pterygota</taxon>
        <taxon>Neoptera</taxon>
        <taxon>Endopterygota</taxon>
        <taxon>Diptera</taxon>
        <taxon>Nematocera</taxon>
        <taxon>Chironomoidea</taxon>
        <taxon>Chironomidae</taxon>
        <taxon>Chironominae</taxon>
        <taxon>Chironomus</taxon>
    </lineage>
</organism>
<dbReference type="AlphaFoldDB" id="A0A9N9RUF9"/>
<sequence>MESFASLIKNESLQDRINRMNAWKDARKKADEEYIRQQRIRMFINDCDDIRPSLRNQLLIDSKVCQLEQIKDLEKRVQQIKDIEDNWHQVLKRDNFSKTEMEKSKLTQRRYEGLTVQDYLKSQMYEKSQTDAQKMHEEINLELEQISISKKEEAQQDEEKMKKQEDVRKKLNEEITKQIHRNDELKKNQKKKELELEKILNKKIENDMIKEENARRSDQEHFRSEVFHYLDYLRKTRHQNDIEQCEKEKLIDDIRKKRNENEWIQRCEFVKKRELVNQQARSIQVHQIIEQDKMKIRDAAKEREDNLKFNERELNERMKIREEKWNDRVKAHHYGQELLEQKKMEHSRDMAEKQKLDEQLKLFAIERDQRETMGREFIKSFEDVLPIHSNLLVIRKGKAHN</sequence>
<evidence type="ECO:0008006" key="4">
    <source>
        <dbReference type="Google" id="ProtNLM"/>
    </source>
</evidence>
<accession>A0A9N9RUF9</accession>
<keyword evidence="3" id="KW-1185">Reference proteome</keyword>
<reference evidence="2" key="2">
    <citation type="submission" date="2022-10" db="EMBL/GenBank/DDBJ databases">
        <authorList>
            <consortium name="ENA_rothamsted_submissions"/>
            <consortium name="culmorum"/>
            <person name="King R."/>
        </authorList>
    </citation>
    <scope>NUCLEOTIDE SEQUENCE</scope>
</reference>
<proteinExistence type="predicted"/>
<evidence type="ECO:0000313" key="3">
    <source>
        <dbReference type="Proteomes" id="UP001153620"/>
    </source>
</evidence>
<evidence type="ECO:0000313" key="2">
    <source>
        <dbReference type="EMBL" id="CAG9802987.1"/>
    </source>
</evidence>
<protein>
    <recommendedName>
        <fullName evidence="4">Trichohyalin-plectin-homology domain-containing protein</fullName>
    </recommendedName>
</protein>
<dbReference type="Proteomes" id="UP001153620">
    <property type="component" value="Chromosome 2"/>
</dbReference>
<evidence type="ECO:0000256" key="1">
    <source>
        <dbReference type="SAM" id="Coils"/>
    </source>
</evidence>
<name>A0A9N9RUF9_9DIPT</name>
<reference evidence="2" key="1">
    <citation type="submission" date="2022-01" db="EMBL/GenBank/DDBJ databases">
        <authorList>
            <person name="King R."/>
        </authorList>
    </citation>
    <scope>NUCLEOTIDE SEQUENCE</scope>
</reference>
<dbReference type="EMBL" id="OU895878">
    <property type="protein sequence ID" value="CAG9802987.1"/>
    <property type="molecule type" value="Genomic_DNA"/>
</dbReference>